<dbReference type="SUPFAM" id="SSF50939">
    <property type="entry name" value="Sialidases"/>
    <property type="match status" value="1"/>
</dbReference>
<accession>A0A154IK63</accession>
<dbReference type="RefSeq" id="WP_062941784.1">
    <property type="nucleotide sequence ID" value="NZ_CP171849.1"/>
</dbReference>
<dbReference type="PANTHER" id="PTHR43752">
    <property type="entry name" value="BNR/ASP-BOX REPEAT FAMILY PROTEIN"/>
    <property type="match status" value="1"/>
</dbReference>
<keyword evidence="2" id="KW-0378">Hydrolase</keyword>
<dbReference type="AlphaFoldDB" id="A0A154IK63"/>
<dbReference type="Pfam" id="PF13088">
    <property type="entry name" value="BNR_2"/>
    <property type="match status" value="1"/>
</dbReference>
<dbReference type="EMBL" id="LVYU01000084">
    <property type="protein sequence ID" value="KZB00812.1"/>
    <property type="molecule type" value="Genomic_DNA"/>
</dbReference>
<protein>
    <submittedName>
        <fullName evidence="2">Glycosyl hydrolase</fullName>
    </submittedName>
</protein>
<dbReference type="InterPro" id="IPR011040">
    <property type="entry name" value="Sialidase"/>
</dbReference>
<comment type="caution">
    <text evidence="2">The sequence shown here is derived from an EMBL/GenBank/DDBJ whole genome shotgun (WGS) entry which is preliminary data.</text>
</comment>
<gene>
    <name evidence="2" type="ORF">A4A59_16030</name>
</gene>
<name>A0A154IK63_RHILE</name>
<organism evidence="2">
    <name type="scientific">Rhizobium leguminosarum</name>
    <dbReference type="NCBI Taxonomy" id="384"/>
    <lineage>
        <taxon>Bacteria</taxon>
        <taxon>Pseudomonadati</taxon>
        <taxon>Pseudomonadota</taxon>
        <taxon>Alphaproteobacteria</taxon>
        <taxon>Hyphomicrobiales</taxon>
        <taxon>Rhizobiaceae</taxon>
        <taxon>Rhizobium/Agrobacterium group</taxon>
        <taxon>Rhizobium</taxon>
    </lineage>
</organism>
<evidence type="ECO:0000259" key="1">
    <source>
        <dbReference type="Pfam" id="PF13088"/>
    </source>
</evidence>
<reference evidence="2" key="1">
    <citation type="submission" date="2016-03" db="EMBL/GenBank/DDBJ databases">
        <title>Microsymbionts genomes from the relict species Vavilovia formosa.</title>
        <authorList>
            <person name="Chirak E."/>
            <person name="Kimeklis A."/>
            <person name="Kopat V."/>
            <person name="Andronov E."/>
        </authorList>
    </citation>
    <scope>NUCLEOTIDE SEQUENCE [LARGE SCALE GENOMIC DNA]</scope>
    <source>
        <strain evidence="2">Vaf12</strain>
    </source>
</reference>
<sequence>MSFTGLPPEAVPALMTGAIAPHPTTEGRADAYLPSPCIQNHAANLAFLPDGTLTCVWFGGTMEGMGDISIYMSRLTLGSEHWSVPEKMSDDPEKSEQNPLIFNAQDGEIWLLYTSQTSGNQDGSVVKCRISGDGGQTFGPVQILCDSPGTFVRQQIVVNGRGDWLLPVFRCVGLNGQRWSGDADTAAVLMSRDGGASWQMRDIPDSIGAVHMNILPLGGDEMIAFYRNRFAENILSSRSFDGGETWSAPEPAELPNNNSSIQATILNDGAIAMVYNHSNASMSDARRQSLYDEIEGGEAGETAVIADTSARKAVWGLPRAPLSLAISRDGGKSFPHRIDLDTGDGFCLSNNSKESLNREFSYPSIVQGNDGTLHIAYTYYRRAIKYISLAPQSLP</sequence>
<dbReference type="Gene3D" id="2.120.10.10">
    <property type="match status" value="1"/>
</dbReference>
<evidence type="ECO:0000313" key="2">
    <source>
        <dbReference type="EMBL" id="KZB00812.1"/>
    </source>
</evidence>
<feature type="domain" description="Sialidase" evidence="1">
    <location>
        <begin position="51"/>
        <end position="375"/>
    </location>
</feature>
<dbReference type="InterPro" id="IPR036278">
    <property type="entry name" value="Sialidase_sf"/>
</dbReference>
<dbReference type="PANTHER" id="PTHR43752:SF2">
    <property type="entry name" value="BNR_ASP-BOX REPEAT FAMILY PROTEIN"/>
    <property type="match status" value="1"/>
</dbReference>
<proteinExistence type="predicted"/>
<dbReference type="GO" id="GO:0016787">
    <property type="term" value="F:hydrolase activity"/>
    <property type="evidence" value="ECO:0007669"/>
    <property type="project" value="UniProtKB-KW"/>
</dbReference>
<dbReference type="CDD" id="cd15482">
    <property type="entry name" value="Sialidase_non-viral"/>
    <property type="match status" value="1"/>
</dbReference>